<comment type="caution">
    <text evidence="1">The sequence shown here is derived from an EMBL/GenBank/DDBJ whole genome shotgun (WGS) entry which is preliminary data.</text>
</comment>
<name>A0A4Z2I710_9TELE</name>
<accession>A0A4Z2I710</accession>
<evidence type="ECO:0000313" key="2">
    <source>
        <dbReference type="Proteomes" id="UP000314294"/>
    </source>
</evidence>
<dbReference type="AlphaFoldDB" id="A0A4Z2I710"/>
<keyword evidence="2" id="KW-1185">Reference proteome</keyword>
<gene>
    <name evidence="1" type="ORF">EYF80_016892</name>
</gene>
<dbReference type="Proteomes" id="UP000314294">
    <property type="component" value="Unassembled WGS sequence"/>
</dbReference>
<protein>
    <submittedName>
        <fullName evidence="1">Uncharacterized protein</fullName>
    </submittedName>
</protein>
<proteinExistence type="predicted"/>
<dbReference type="EMBL" id="SRLO01000131">
    <property type="protein sequence ID" value="TNN72963.1"/>
    <property type="molecule type" value="Genomic_DNA"/>
</dbReference>
<sequence>MGGSPGSRRGPSVSPLLSPAFKPSCAVYRTVSGREKLDISHSSRYLPSLLYHAILLFYARTRQLTHYIQSNDTLCGRSGGLKDDRSILRLILSSTAYIAAAVIEQNHRYLSVSLTKGQWEYHSSEWGASRAPRIKVVHRGTSLKIDFPRVNLCEVCSGSAAEWVERGVMVQGTLSNWPQLVADC</sequence>
<reference evidence="1 2" key="1">
    <citation type="submission" date="2019-03" db="EMBL/GenBank/DDBJ databases">
        <title>First draft genome of Liparis tanakae, snailfish: a comprehensive survey of snailfish specific genes.</title>
        <authorList>
            <person name="Kim W."/>
            <person name="Song I."/>
            <person name="Jeong J.-H."/>
            <person name="Kim D."/>
            <person name="Kim S."/>
            <person name="Ryu S."/>
            <person name="Song J.Y."/>
            <person name="Lee S.K."/>
        </authorList>
    </citation>
    <scope>NUCLEOTIDE SEQUENCE [LARGE SCALE GENOMIC DNA]</scope>
    <source>
        <tissue evidence="1">Muscle</tissue>
    </source>
</reference>
<organism evidence="1 2">
    <name type="scientific">Liparis tanakae</name>
    <name type="common">Tanaka's snailfish</name>
    <dbReference type="NCBI Taxonomy" id="230148"/>
    <lineage>
        <taxon>Eukaryota</taxon>
        <taxon>Metazoa</taxon>
        <taxon>Chordata</taxon>
        <taxon>Craniata</taxon>
        <taxon>Vertebrata</taxon>
        <taxon>Euteleostomi</taxon>
        <taxon>Actinopterygii</taxon>
        <taxon>Neopterygii</taxon>
        <taxon>Teleostei</taxon>
        <taxon>Neoteleostei</taxon>
        <taxon>Acanthomorphata</taxon>
        <taxon>Eupercaria</taxon>
        <taxon>Perciformes</taxon>
        <taxon>Cottioidei</taxon>
        <taxon>Cottales</taxon>
        <taxon>Liparidae</taxon>
        <taxon>Liparis</taxon>
    </lineage>
</organism>
<evidence type="ECO:0000313" key="1">
    <source>
        <dbReference type="EMBL" id="TNN72963.1"/>
    </source>
</evidence>